<dbReference type="InterPro" id="IPR011042">
    <property type="entry name" value="6-blade_b-propeller_TolB-like"/>
</dbReference>
<evidence type="ECO:0000313" key="5">
    <source>
        <dbReference type="EMBL" id="KAF8867752.1"/>
    </source>
</evidence>
<dbReference type="PANTHER" id="PTHR42776:SF27">
    <property type="entry name" value="DIPEPTIDYL PEPTIDASE FAMILY MEMBER 6"/>
    <property type="match status" value="1"/>
</dbReference>
<evidence type="ECO:0000259" key="4">
    <source>
        <dbReference type="Pfam" id="PF00326"/>
    </source>
</evidence>
<dbReference type="GO" id="GO:0004252">
    <property type="term" value="F:serine-type endopeptidase activity"/>
    <property type="evidence" value="ECO:0007669"/>
    <property type="project" value="TreeGrafter"/>
</dbReference>
<proteinExistence type="inferred from homology"/>
<dbReference type="Proteomes" id="UP000724874">
    <property type="component" value="Unassembled WGS sequence"/>
</dbReference>
<gene>
    <name evidence="5" type="ORF">CPB84DRAFT_1840501</name>
</gene>
<feature type="domain" description="Peptidase S9 prolyl oligopeptidase catalytic" evidence="4">
    <location>
        <begin position="468"/>
        <end position="672"/>
    </location>
</feature>
<keyword evidence="2" id="KW-0378">Hydrolase</keyword>
<comment type="caution">
    <text evidence="5">The sequence shown here is derived from an EMBL/GenBank/DDBJ whole genome shotgun (WGS) entry which is preliminary data.</text>
</comment>
<organism evidence="5 6">
    <name type="scientific">Gymnopilus junonius</name>
    <name type="common">Spectacular rustgill mushroom</name>
    <name type="synonym">Gymnopilus spectabilis subsp. junonius</name>
    <dbReference type="NCBI Taxonomy" id="109634"/>
    <lineage>
        <taxon>Eukaryota</taxon>
        <taxon>Fungi</taxon>
        <taxon>Dikarya</taxon>
        <taxon>Basidiomycota</taxon>
        <taxon>Agaricomycotina</taxon>
        <taxon>Agaricomycetes</taxon>
        <taxon>Agaricomycetidae</taxon>
        <taxon>Agaricales</taxon>
        <taxon>Agaricineae</taxon>
        <taxon>Hymenogastraceae</taxon>
        <taxon>Gymnopilus</taxon>
    </lineage>
</organism>
<reference evidence="5" key="1">
    <citation type="submission" date="2020-11" db="EMBL/GenBank/DDBJ databases">
        <authorList>
            <consortium name="DOE Joint Genome Institute"/>
            <person name="Ahrendt S."/>
            <person name="Riley R."/>
            <person name="Andreopoulos W."/>
            <person name="LaButti K."/>
            <person name="Pangilinan J."/>
            <person name="Ruiz-duenas F.J."/>
            <person name="Barrasa J.M."/>
            <person name="Sanchez-Garcia M."/>
            <person name="Camarero S."/>
            <person name="Miyauchi S."/>
            <person name="Serrano A."/>
            <person name="Linde D."/>
            <person name="Babiker R."/>
            <person name="Drula E."/>
            <person name="Ayuso-Fernandez I."/>
            <person name="Pacheco R."/>
            <person name="Padilla G."/>
            <person name="Ferreira P."/>
            <person name="Barriuso J."/>
            <person name="Kellner H."/>
            <person name="Castanera R."/>
            <person name="Alfaro M."/>
            <person name="Ramirez L."/>
            <person name="Pisabarro A.G."/>
            <person name="Kuo A."/>
            <person name="Tritt A."/>
            <person name="Lipzen A."/>
            <person name="He G."/>
            <person name="Yan M."/>
            <person name="Ng V."/>
            <person name="Cullen D."/>
            <person name="Martin F."/>
            <person name="Rosso M.-N."/>
            <person name="Henrissat B."/>
            <person name="Hibbett D."/>
            <person name="Martinez A.T."/>
            <person name="Grigoriev I.V."/>
        </authorList>
    </citation>
    <scope>NUCLEOTIDE SEQUENCE</scope>
    <source>
        <strain evidence="5">AH 44721</strain>
    </source>
</reference>
<dbReference type="InterPro" id="IPR001375">
    <property type="entry name" value="Peptidase_S9_cat"/>
</dbReference>
<keyword evidence="6" id="KW-1185">Reference proteome</keyword>
<dbReference type="SUPFAM" id="SSF82171">
    <property type="entry name" value="DPP6 N-terminal domain-like"/>
    <property type="match status" value="1"/>
</dbReference>
<evidence type="ECO:0000313" key="6">
    <source>
        <dbReference type="Proteomes" id="UP000724874"/>
    </source>
</evidence>
<accession>A0A9P5N818</accession>
<dbReference type="Pfam" id="PF00326">
    <property type="entry name" value="Peptidase_S9"/>
    <property type="match status" value="1"/>
</dbReference>
<name>A0A9P5N818_GYMJU</name>
<dbReference type="GO" id="GO:0006508">
    <property type="term" value="P:proteolysis"/>
    <property type="evidence" value="ECO:0007669"/>
    <property type="project" value="InterPro"/>
</dbReference>
<dbReference type="Gene3D" id="2.120.10.30">
    <property type="entry name" value="TolB, C-terminal domain"/>
    <property type="match status" value="1"/>
</dbReference>
<evidence type="ECO:0000256" key="1">
    <source>
        <dbReference type="ARBA" id="ARBA00010040"/>
    </source>
</evidence>
<dbReference type="Gene3D" id="3.40.50.1820">
    <property type="entry name" value="alpha/beta hydrolase"/>
    <property type="match status" value="1"/>
</dbReference>
<dbReference type="InterPro" id="IPR029058">
    <property type="entry name" value="AB_hydrolase_fold"/>
</dbReference>
<evidence type="ECO:0000256" key="2">
    <source>
        <dbReference type="ARBA" id="ARBA00022801"/>
    </source>
</evidence>
<evidence type="ECO:0000256" key="3">
    <source>
        <dbReference type="ARBA" id="ARBA00032829"/>
    </source>
</evidence>
<sequence>MASDDSISPASAVITPQDIASMDAITDLKLSKDGSRVVYTIGPAFKSGDNKTSAIWVANTFAEDSAQQITSGEHRDYSPSFCPTSSEQIYFLSDRDEAGSSAHLFRLSTAGSHSDVQRSVASVVQLGDRQGVSSYSISPDGSFLAFILETKVLKKGEKEVIKVWRENKFYNTLQLVDLRDLSKSFRTLVSVDAHVTSFTWSPDSSSIAYRLMGHADLEAQVGLLPVDEMITSISSEESRSAFKYVRPPGSSTVWREQGDFVFLQKFQPSELSSVDTLWSWAQSLQNLSPVAAKYLAYGEINDLSRIVDLQRKSQYVVEVAENLITKFDVWDEDNKFGFTAFQTEVDYSTHNWDMVLTDDGKYVFVALKSSAVFGHLANIWSGTTEFRAKGVLSKKLSSHNPWLNSKVVPQAKPFYWKGSDDVALEGVISYPKGVDLKNRNLPTVIVAHGGPASRDTLGLEFGHSRWRPFLASYGYLVFSPNYRGGLGRGDSFAMAANGVGGIEWLDIETMIEAGISQGLVDPERIGIAGYSQGGFLAALGVTRPNNKFKVGVIGAGITDWGMLAATSDVPDIEATLGGGAPWKSGEPLYLKGSPIKDVKNVTAPLLLVHGNNDARVPLTQAISFVRGVEREAKPNITPQLVVYPREDHGFEETGNCEDVLQRVLEHVDKYLK</sequence>
<dbReference type="OrthoDB" id="43744at2759"/>
<comment type="similarity">
    <text evidence="1">Belongs to the peptidase S9C family.</text>
</comment>
<dbReference type="EMBL" id="JADNYJ010000963">
    <property type="protein sequence ID" value="KAF8867752.1"/>
    <property type="molecule type" value="Genomic_DNA"/>
</dbReference>
<dbReference type="PANTHER" id="PTHR42776">
    <property type="entry name" value="SERINE PEPTIDASE S9 FAMILY MEMBER"/>
    <property type="match status" value="1"/>
</dbReference>
<protein>
    <recommendedName>
        <fullName evidence="3">Dipeptidyl-peptidase V</fullName>
    </recommendedName>
</protein>
<dbReference type="AlphaFoldDB" id="A0A9P5N818"/>
<dbReference type="SUPFAM" id="SSF53474">
    <property type="entry name" value="alpha/beta-Hydrolases"/>
    <property type="match status" value="1"/>
</dbReference>